<reference evidence="4" key="1">
    <citation type="submission" date="2022-11" db="UniProtKB">
        <authorList>
            <consortium name="WormBaseParasite"/>
        </authorList>
    </citation>
    <scope>IDENTIFICATION</scope>
</reference>
<dbReference type="InterPro" id="IPR007110">
    <property type="entry name" value="Ig-like_dom"/>
</dbReference>
<proteinExistence type="predicted"/>
<sequence>MVTTESVIGYDTSAQHPSSNDRIQSFASSISEVVRQTEKHYDRTEEPQISIREPPRFIQRFSESVKLREGANCRLDCKFIPTNDPRMEIVWLYNNKPIHA</sequence>
<protein>
    <submittedName>
        <fullName evidence="4">Ig-like domain-containing protein</fullName>
    </submittedName>
</protein>
<accession>A0A915KVH0</accession>
<dbReference type="InterPro" id="IPR036179">
    <property type="entry name" value="Ig-like_dom_sf"/>
</dbReference>
<keyword evidence="3" id="KW-1185">Reference proteome</keyword>
<dbReference type="WBParaSite" id="nRc.2.0.1.t42931-RA">
    <property type="protein sequence ID" value="nRc.2.0.1.t42931-RA"/>
    <property type="gene ID" value="nRc.2.0.1.g42931"/>
</dbReference>
<dbReference type="InterPro" id="IPR013783">
    <property type="entry name" value="Ig-like_fold"/>
</dbReference>
<evidence type="ECO:0000259" key="2">
    <source>
        <dbReference type="PROSITE" id="PS50835"/>
    </source>
</evidence>
<evidence type="ECO:0000313" key="3">
    <source>
        <dbReference type="Proteomes" id="UP000887565"/>
    </source>
</evidence>
<dbReference type="AlphaFoldDB" id="A0A915KVH0"/>
<name>A0A915KVH0_ROMCU</name>
<organism evidence="3 4">
    <name type="scientific">Romanomermis culicivorax</name>
    <name type="common">Nematode worm</name>
    <dbReference type="NCBI Taxonomy" id="13658"/>
    <lineage>
        <taxon>Eukaryota</taxon>
        <taxon>Metazoa</taxon>
        <taxon>Ecdysozoa</taxon>
        <taxon>Nematoda</taxon>
        <taxon>Enoplea</taxon>
        <taxon>Dorylaimia</taxon>
        <taxon>Mermithida</taxon>
        <taxon>Mermithoidea</taxon>
        <taxon>Mermithidae</taxon>
        <taxon>Romanomermis</taxon>
    </lineage>
</organism>
<evidence type="ECO:0000256" key="1">
    <source>
        <dbReference type="SAM" id="MobiDB-lite"/>
    </source>
</evidence>
<evidence type="ECO:0000313" key="4">
    <source>
        <dbReference type="WBParaSite" id="nRc.2.0.1.t42931-RA"/>
    </source>
</evidence>
<feature type="domain" description="Ig-like" evidence="2">
    <location>
        <begin position="55"/>
        <end position="100"/>
    </location>
</feature>
<dbReference type="SUPFAM" id="SSF48726">
    <property type="entry name" value="Immunoglobulin"/>
    <property type="match status" value="1"/>
</dbReference>
<feature type="region of interest" description="Disordered" evidence="1">
    <location>
        <begin position="1"/>
        <end position="22"/>
    </location>
</feature>
<dbReference type="Gene3D" id="2.60.40.10">
    <property type="entry name" value="Immunoglobulins"/>
    <property type="match status" value="1"/>
</dbReference>
<dbReference type="PROSITE" id="PS50835">
    <property type="entry name" value="IG_LIKE"/>
    <property type="match status" value="1"/>
</dbReference>
<dbReference type="Proteomes" id="UP000887565">
    <property type="component" value="Unplaced"/>
</dbReference>